<keyword evidence="2" id="KW-0808">Transferase</keyword>
<evidence type="ECO:0000256" key="1">
    <source>
        <dbReference type="ARBA" id="ARBA00009861"/>
    </source>
</evidence>
<evidence type="ECO:0008006" key="6">
    <source>
        <dbReference type="Google" id="ProtNLM"/>
    </source>
</evidence>
<dbReference type="AlphaFoldDB" id="A0A978UL79"/>
<dbReference type="InterPro" id="IPR023213">
    <property type="entry name" value="CAT-like_dom_sf"/>
</dbReference>
<dbReference type="GO" id="GO:0016746">
    <property type="term" value="F:acyltransferase activity"/>
    <property type="evidence" value="ECO:0007669"/>
    <property type="project" value="UniProtKB-KW"/>
</dbReference>
<dbReference type="Proteomes" id="UP000813462">
    <property type="component" value="Unassembled WGS sequence"/>
</dbReference>
<sequence length="578" mass="64241">MKVDMIAKERIKPSSPTPPNLKNFKLSLLDQIQPPIYGLIIFFYSADDTKTNCAYYSKRLKNSLSQTLTSFYPMAGRLNNDTSVDCNDEGALFVEANIACNLSDILTQPEAELLNHFLPTNDPKTLELAPGCIALIQLTSFQCGGIAISVCLSHKLFDVSSLLTILHGWTSTARGSGEAVLRVPPVFVGDSLLKTRELSSFMSRPNLMPPPGKLRTKRFVFEASKIANLKVEVGLIGKLYPSRVEVVSALILKTAMAASRSMTGSSSSSRPSVLFQAVDLRRRMKPPLPDNSIGNLFWVVPVVINESEMDLRTMVWKMKEAVDDFSKIATKFKGEEGFSIISEFFKGREVFKEMERYSCTSWCKFPLYETDFGFGKPVWVSSTSIAFKNTIVLVDTKQDTKIDDADIYDHHQCRPNSLERSNSQHMKNSLAETLTSFYPMAGKLKDAISVYCNDEGALFVEANVDCNLYEFLTKPDAKLLNHFPPTNDPTTRDFAPGCMGIIQFTSWTSNLRGCSQTASSKPRPNYMPPPGKLMTKRFVFEASKIAGSKPKVDKTVGVVSGSGFTQKDESAIAEKLHW</sequence>
<evidence type="ECO:0000256" key="2">
    <source>
        <dbReference type="ARBA" id="ARBA00022679"/>
    </source>
</evidence>
<reference evidence="4" key="1">
    <citation type="journal article" date="2021" name="Front. Plant Sci.">
        <title>Chromosome-Scale Genome Assembly for Chinese Sour Jujube and Insights Into Its Genome Evolution and Domestication Signature.</title>
        <authorList>
            <person name="Shen L.-Y."/>
            <person name="Luo H."/>
            <person name="Wang X.-L."/>
            <person name="Wang X.-M."/>
            <person name="Qiu X.-J."/>
            <person name="Liu H."/>
            <person name="Zhou S.-S."/>
            <person name="Jia K.-H."/>
            <person name="Nie S."/>
            <person name="Bao Y.-T."/>
            <person name="Zhang R.-G."/>
            <person name="Yun Q.-Z."/>
            <person name="Chai Y.-H."/>
            <person name="Lu J.-Y."/>
            <person name="Li Y."/>
            <person name="Zhao S.-W."/>
            <person name="Mao J.-F."/>
            <person name="Jia S.-G."/>
            <person name="Mao Y.-M."/>
        </authorList>
    </citation>
    <scope>NUCLEOTIDE SEQUENCE</scope>
    <source>
        <strain evidence="4">AT0</strain>
        <tissue evidence="4">Leaf</tissue>
    </source>
</reference>
<dbReference type="EMBL" id="JAEACU010000010">
    <property type="protein sequence ID" value="KAH7515581.1"/>
    <property type="molecule type" value="Genomic_DNA"/>
</dbReference>
<proteinExistence type="inferred from homology"/>
<comment type="similarity">
    <text evidence="1">Belongs to the plant acyltransferase family.</text>
</comment>
<dbReference type="PANTHER" id="PTHR31623">
    <property type="entry name" value="F21J9.9"/>
    <property type="match status" value="1"/>
</dbReference>
<evidence type="ECO:0000313" key="4">
    <source>
        <dbReference type="EMBL" id="KAH7515581.1"/>
    </source>
</evidence>
<protein>
    <recommendedName>
        <fullName evidence="6">Vinorine synthase-like</fullName>
    </recommendedName>
</protein>
<accession>A0A978UL79</accession>
<dbReference type="Pfam" id="PF02458">
    <property type="entry name" value="Transferase"/>
    <property type="match status" value="2"/>
</dbReference>
<evidence type="ECO:0000256" key="3">
    <source>
        <dbReference type="ARBA" id="ARBA00023315"/>
    </source>
</evidence>
<keyword evidence="3" id="KW-0012">Acyltransferase</keyword>
<name>A0A978UL79_ZIZJJ</name>
<gene>
    <name evidence="4" type="ORF">FEM48_Zijuj10G0041800</name>
</gene>
<comment type="caution">
    <text evidence="4">The sequence shown here is derived from an EMBL/GenBank/DDBJ whole genome shotgun (WGS) entry which is preliminary data.</text>
</comment>
<evidence type="ECO:0000313" key="5">
    <source>
        <dbReference type="Proteomes" id="UP000813462"/>
    </source>
</evidence>
<dbReference type="Gene3D" id="3.30.559.10">
    <property type="entry name" value="Chloramphenicol acetyltransferase-like domain"/>
    <property type="match status" value="3"/>
</dbReference>
<organism evidence="4 5">
    <name type="scientific">Ziziphus jujuba var. spinosa</name>
    <dbReference type="NCBI Taxonomy" id="714518"/>
    <lineage>
        <taxon>Eukaryota</taxon>
        <taxon>Viridiplantae</taxon>
        <taxon>Streptophyta</taxon>
        <taxon>Embryophyta</taxon>
        <taxon>Tracheophyta</taxon>
        <taxon>Spermatophyta</taxon>
        <taxon>Magnoliopsida</taxon>
        <taxon>eudicotyledons</taxon>
        <taxon>Gunneridae</taxon>
        <taxon>Pentapetalae</taxon>
        <taxon>rosids</taxon>
        <taxon>fabids</taxon>
        <taxon>Rosales</taxon>
        <taxon>Rhamnaceae</taxon>
        <taxon>Paliureae</taxon>
        <taxon>Ziziphus</taxon>
    </lineage>
</organism>
<dbReference type="PANTHER" id="PTHR31623:SF122">
    <property type="entry name" value="HXXXD-TYPE ACYL-TRANSFERASE FAMILY PROTEIN"/>
    <property type="match status" value="1"/>
</dbReference>